<accession>A0A0K8NX95</accession>
<name>A0A0K8NX95_PISS1</name>
<evidence type="ECO:0000313" key="2">
    <source>
        <dbReference type="EMBL" id="GAP34550.1"/>
    </source>
</evidence>
<comment type="caution">
    <text evidence="2">The sequence shown here is derived from an EMBL/GenBank/DDBJ whole genome shotgun (WGS) entry which is preliminary data.</text>
</comment>
<proteinExistence type="predicted"/>
<feature type="compositionally biased region" description="Low complexity" evidence="1">
    <location>
        <begin position="31"/>
        <end position="40"/>
    </location>
</feature>
<dbReference type="AlphaFoldDB" id="A0A0K8NX95"/>
<evidence type="ECO:0000256" key="1">
    <source>
        <dbReference type="SAM" id="MobiDB-lite"/>
    </source>
</evidence>
<feature type="compositionally biased region" description="Basic and acidic residues" evidence="1">
    <location>
        <begin position="1"/>
        <end position="11"/>
    </location>
</feature>
<dbReference type="Proteomes" id="UP000037660">
    <property type="component" value="Unassembled WGS sequence"/>
</dbReference>
<protein>
    <submittedName>
        <fullName evidence="2">Uncharacterized protein</fullName>
    </submittedName>
</protein>
<reference evidence="2 3" key="2">
    <citation type="journal article" date="2016" name="Science">
        <title>A bacterium that degrades and assimilates poly(ethylene terephthalate).</title>
        <authorList>
            <person name="Yoshida S."/>
            <person name="Hiraga K."/>
            <person name="Takehana T."/>
            <person name="Taniguchi I."/>
            <person name="Yamaji H."/>
            <person name="Maeda Y."/>
            <person name="Toyohara K."/>
            <person name="Miyamoto K."/>
            <person name="Kimura Y."/>
            <person name="Oda K."/>
        </authorList>
    </citation>
    <scope>NUCLEOTIDE SEQUENCE [LARGE SCALE GENOMIC DNA]</scope>
    <source>
        <strain evidence="3">NBRC 110686 / TISTR 2288 / 201-F6</strain>
    </source>
</reference>
<dbReference type="EMBL" id="BBYR01000007">
    <property type="protein sequence ID" value="GAP34550.1"/>
    <property type="molecule type" value="Genomic_DNA"/>
</dbReference>
<reference evidence="3" key="1">
    <citation type="submission" date="2015-07" db="EMBL/GenBank/DDBJ databases">
        <title>Discovery of a poly(ethylene terephthalate assimilation.</title>
        <authorList>
            <person name="Yoshida S."/>
            <person name="Hiraga K."/>
            <person name="Takehana T."/>
            <person name="Taniguchi I."/>
            <person name="Yamaji H."/>
            <person name="Maeda Y."/>
            <person name="Toyohara K."/>
            <person name="Miyamoto K."/>
            <person name="Kimura Y."/>
            <person name="Oda K."/>
        </authorList>
    </citation>
    <scope>NUCLEOTIDE SEQUENCE [LARGE SCALE GENOMIC DNA]</scope>
    <source>
        <strain evidence="3">NBRC 110686 / TISTR 2288 / 201-F6</strain>
    </source>
</reference>
<organism evidence="2 3">
    <name type="scientific">Piscinibacter sakaiensis</name>
    <name type="common">Ideonella sakaiensis</name>
    <dbReference type="NCBI Taxonomy" id="1547922"/>
    <lineage>
        <taxon>Bacteria</taxon>
        <taxon>Pseudomonadati</taxon>
        <taxon>Pseudomonadota</taxon>
        <taxon>Betaproteobacteria</taxon>
        <taxon>Burkholderiales</taxon>
        <taxon>Sphaerotilaceae</taxon>
        <taxon>Piscinibacter</taxon>
    </lineage>
</organism>
<keyword evidence="3" id="KW-1185">Reference proteome</keyword>
<gene>
    <name evidence="2" type="ORF">ISF6_4725</name>
</gene>
<sequence length="40" mass="4244">MSPPGRPRDAGRQASTDAAAAQPLPRPPRVRPSAPARARR</sequence>
<feature type="region of interest" description="Disordered" evidence="1">
    <location>
        <begin position="1"/>
        <end position="40"/>
    </location>
</feature>
<evidence type="ECO:0000313" key="3">
    <source>
        <dbReference type="Proteomes" id="UP000037660"/>
    </source>
</evidence>